<dbReference type="GO" id="GO:0007165">
    <property type="term" value="P:signal transduction"/>
    <property type="evidence" value="ECO:0007669"/>
    <property type="project" value="UniProtKB-KW"/>
</dbReference>
<evidence type="ECO:0000313" key="11">
    <source>
        <dbReference type="EMBL" id="OFI07008.1"/>
    </source>
</evidence>
<comment type="caution">
    <text evidence="11">The sequence shown here is derived from an EMBL/GenBank/DDBJ whole genome shotgun (WGS) entry which is preliminary data.</text>
</comment>
<evidence type="ECO:0000256" key="4">
    <source>
        <dbReference type="ARBA" id="ARBA00022692"/>
    </source>
</evidence>
<keyword evidence="7 8" id="KW-0807">Transducer</keyword>
<dbReference type="EMBL" id="LZFO01000006">
    <property type="protein sequence ID" value="OFI07008.1"/>
    <property type="molecule type" value="Genomic_DNA"/>
</dbReference>
<feature type="transmembrane region" description="Helical" evidence="9">
    <location>
        <begin position="278"/>
        <end position="301"/>
    </location>
</feature>
<feature type="domain" description="Methyl-accepting transducer" evidence="10">
    <location>
        <begin position="379"/>
        <end position="636"/>
    </location>
</feature>
<keyword evidence="12" id="KW-1185">Reference proteome</keyword>
<dbReference type="InterPro" id="IPR004089">
    <property type="entry name" value="MCPsignal_dom"/>
</dbReference>
<organism evidence="11 12">
    <name type="scientific">Clostridium acetireducens DSM 10703</name>
    <dbReference type="NCBI Taxonomy" id="1121290"/>
    <lineage>
        <taxon>Bacteria</taxon>
        <taxon>Bacillati</taxon>
        <taxon>Bacillota</taxon>
        <taxon>Clostridia</taxon>
        <taxon>Eubacteriales</taxon>
        <taxon>Clostridiaceae</taxon>
        <taxon>Clostridium</taxon>
    </lineage>
</organism>
<evidence type="ECO:0000256" key="8">
    <source>
        <dbReference type="PROSITE-ProRule" id="PRU00284"/>
    </source>
</evidence>
<gene>
    <name evidence="11" type="primary">mcpC_1</name>
    <name evidence="11" type="ORF">CLOACE_05940</name>
</gene>
<dbReference type="SMART" id="SM00283">
    <property type="entry name" value="MA"/>
    <property type="match status" value="1"/>
</dbReference>
<keyword evidence="4 9" id="KW-0812">Transmembrane</keyword>
<evidence type="ECO:0000256" key="2">
    <source>
        <dbReference type="ARBA" id="ARBA00022475"/>
    </source>
</evidence>
<dbReference type="SUPFAM" id="SSF103190">
    <property type="entry name" value="Sensory domain-like"/>
    <property type="match status" value="1"/>
</dbReference>
<dbReference type="Pfam" id="PF00015">
    <property type="entry name" value="MCPsignal"/>
    <property type="match status" value="1"/>
</dbReference>
<evidence type="ECO:0000313" key="12">
    <source>
        <dbReference type="Proteomes" id="UP000175744"/>
    </source>
</evidence>
<dbReference type="RefSeq" id="WP_070109556.1">
    <property type="nucleotide sequence ID" value="NZ_LZFO01000006.1"/>
</dbReference>
<evidence type="ECO:0000256" key="6">
    <source>
        <dbReference type="ARBA" id="ARBA00023136"/>
    </source>
</evidence>
<evidence type="ECO:0000256" key="9">
    <source>
        <dbReference type="SAM" id="Phobius"/>
    </source>
</evidence>
<proteinExistence type="predicted"/>
<sequence length="665" mass="73718">MKSIKKKFTIFICLICVVSLIMSSSISYFFSYRSIMKETTSNMINASEKYASFIDGWMQVQGRIIEDIASNLESNNNYDDKYLASYFKKMKNNNSCASAVYMGFADNKFIISSNWIPPEGFLCTERGWYKEAINKGKLIFTPPYLDINTKEIVVTISKAVKSEGKFIGVVSTDISVKNITDVVQKAKIGEKSYAFLLDNGNNIVVHPNKDFQPTETEVKNISKVINGRFSKILGNKITEIKDYDNGNKYFTIAKIPSVDWKIGFSVPKSEVRGVLNSLIFSFIIVLAIILCGAIVVSIYFADKFSKPIVAVTEVLNKTCNFDLKYNMTDGIKMAMEEDDEVGEMVRTLLKLREKLRDIVNQLKNSSSNMLNSSQGIAESTGETVSSINLVSKTVDELAKGAQEQAKNAQNGTEKLVSLAEEINFIVNSANEVEKYSNETDTVNSQGIEYMNKLAEKFKINNDTASKIAHNVDSLANKSDSIGNIIYAIQSIAEQTNLLALNAAIEAARAGEAGKGFAVVAEEIRKLSEQTSESTKKIEKIVYEIQQQILNTKGNMDSASKSNEEANKAMVDAEESFKYIEKAIKVTIDQINKLVVNINKVNKDKDAVIESIEGISAISEESAASTEEVSASIQEQATIMENIGQATDSLEHISMELNNIIEQFNI</sequence>
<dbReference type="STRING" id="1121290.CLAOCE_05940"/>
<dbReference type="AlphaFoldDB" id="A0A1E8F0R1"/>
<dbReference type="Gene3D" id="3.30.450.20">
    <property type="entry name" value="PAS domain"/>
    <property type="match status" value="2"/>
</dbReference>
<dbReference type="Gene3D" id="1.10.287.950">
    <property type="entry name" value="Methyl-accepting chemotaxis protein"/>
    <property type="match status" value="1"/>
</dbReference>
<comment type="subcellular location">
    <subcellularLocation>
        <location evidence="1">Cell membrane</location>
        <topology evidence="1">Multi-pass membrane protein</topology>
    </subcellularLocation>
</comment>
<keyword evidence="2" id="KW-1003">Cell membrane</keyword>
<protein>
    <submittedName>
        <fullName evidence="11">Methyl-accepting chemotaxis protein McpC</fullName>
    </submittedName>
</protein>
<keyword evidence="6 9" id="KW-0472">Membrane</keyword>
<dbReference type="PANTHER" id="PTHR32089">
    <property type="entry name" value="METHYL-ACCEPTING CHEMOTAXIS PROTEIN MCPB"/>
    <property type="match status" value="1"/>
</dbReference>
<dbReference type="Pfam" id="PF02743">
    <property type="entry name" value="dCache_1"/>
    <property type="match status" value="1"/>
</dbReference>
<reference evidence="11 12" key="1">
    <citation type="submission" date="2016-06" db="EMBL/GenBank/DDBJ databases">
        <title>Genome sequence of Clostridium acetireducens DSM 10703.</title>
        <authorList>
            <person name="Poehlein A."/>
            <person name="Fluechter S."/>
            <person name="Duerre P."/>
            <person name="Daniel R."/>
        </authorList>
    </citation>
    <scope>NUCLEOTIDE SEQUENCE [LARGE SCALE GENOMIC DNA]</scope>
    <source>
        <strain evidence="11 12">DSM 10703</strain>
    </source>
</reference>
<evidence type="ECO:0000256" key="1">
    <source>
        <dbReference type="ARBA" id="ARBA00004651"/>
    </source>
</evidence>
<dbReference type="CDD" id="cd12912">
    <property type="entry name" value="PDC2_MCP_like"/>
    <property type="match status" value="1"/>
</dbReference>
<accession>A0A1E8F0R1</accession>
<dbReference type="PATRIC" id="fig|1121290.3.peg.606"/>
<dbReference type="InterPro" id="IPR033479">
    <property type="entry name" value="dCache_1"/>
</dbReference>
<dbReference type="Proteomes" id="UP000175744">
    <property type="component" value="Unassembled WGS sequence"/>
</dbReference>
<keyword evidence="5 9" id="KW-1133">Transmembrane helix</keyword>
<evidence type="ECO:0000256" key="3">
    <source>
        <dbReference type="ARBA" id="ARBA00022500"/>
    </source>
</evidence>
<evidence type="ECO:0000256" key="7">
    <source>
        <dbReference type="ARBA" id="ARBA00023224"/>
    </source>
</evidence>
<evidence type="ECO:0000256" key="5">
    <source>
        <dbReference type="ARBA" id="ARBA00022989"/>
    </source>
</evidence>
<dbReference type="GO" id="GO:0005886">
    <property type="term" value="C:plasma membrane"/>
    <property type="evidence" value="ECO:0007669"/>
    <property type="project" value="UniProtKB-SubCell"/>
</dbReference>
<dbReference type="CDD" id="cd12913">
    <property type="entry name" value="PDC1_MCP_like"/>
    <property type="match status" value="1"/>
</dbReference>
<dbReference type="SUPFAM" id="SSF58104">
    <property type="entry name" value="Methyl-accepting chemotaxis protein (MCP) signaling domain"/>
    <property type="match status" value="1"/>
</dbReference>
<dbReference type="PANTHER" id="PTHR32089:SF112">
    <property type="entry name" value="LYSOZYME-LIKE PROTEIN-RELATED"/>
    <property type="match status" value="1"/>
</dbReference>
<dbReference type="InterPro" id="IPR029151">
    <property type="entry name" value="Sensor-like_sf"/>
</dbReference>
<evidence type="ECO:0000259" key="10">
    <source>
        <dbReference type="PROSITE" id="PS50111"/>
    </source>
</evidence>
<name>A0A1E8F0R1_9CLOT</name>
<keyword evidence="3" id="KW-0145">Chemotaxis</keyword>
<dbReference type="GO" id="GO:0006935">
    <property type="term" value="P:chemotaxis"/>
    <property type="evidence" value="ECO:0007669"/>
    <property type="project" value="UniProtKB-KW"/>
</dbReference>
<dbReference type="PROSITE" id="PS50111">
    <property type="entry name" value="CHEMOTAXIS_TRANSDUC_2"/>
    <property type="match status" value="1"/>
</dbReference>